<keyword evidence="5" id="KW-0732">Signal</keyword>
<organism evidence="14 15">
    <name type="scientific">Croceibacter atlanticus (strain ATCC BAA-628 / JCM 21780 / CIP 108009 / IAM 15332 / KCTC 12090 / HTCC2559)</name>
    <dbReference type="NCBI Taxonomy" id="216432"/>
    <lineage>
        <taxon>Bacteria</taxon>
        <taxon>Pseudomonadati</taxon>
        <taxon>Bacteroidota</taxon>
        <taxon>Flavobacteriia</taxon>
        <taxon>Flavobacteriales</taxon>
        <taxon>Flavobacteriaceae</taxon>
        <taxon>Croceibacter</taxon>
    </lineage>
</organism>
<dbReference type="Gene3D" id="2.40.170.20">
    <property type="entry name" value="TonB-dependent receptor, beta-barrel domain"/>
    <property type="match status" value="1"/>
</dbReference>
<feature type="domain" description="TonB-dependent receptor plug" evidence="13">
    <location>
        <begin position="41"/>
        <end position="133"/>
    </location>
</feature>
<keyword evidence="15" id="KW-1185">Reference proteome</keyword>
<name>A3UAM4_CROAH</name>
<keyword evidence="3 10" id="KW-1134">Transmembrane beta strand</keyword>
<dbReference type="Gene3D" id="2.170.130.10">
    <property type="entry name" value="TonB-dependent receptor, plug domain"/>
    <property type="match status" value="1"/>
</dbReference>
<evidence type="ECO:0000256" key="2">
    <source>
        <dbReference type="ARBA" id="ARBA00022448"/>
    </source>
</evidence>
<dbReference type="PANTHER" id="PTHR30069:SF29">
    <property type="entry name" value="HEMOGLOBIN AND HEMOGLOBIN-HAPTOGLOBIN-BINDING PROTEIN 1-RELATED"/>
    <property type="match status" value="1"/>
</dbReference>
<dbReference type="GO" id="GO:0044718">
    <property type="term" value="P:siderophore transmembrane transport"/>
    <property type="evidence" value="ECO:0007669"/>
    <property type="project" value="TreeGrafter"/>
</dbReference>
<evidence type="ECO:0000259" key="12">
    <source>
        <dbReference type="Pfam" id="PF00593"/>
    </source>
</evidence>
<keyword evidence="9 10" id="KW-0998">Cell outer membrane</keyword>
<keyword evidence="4 10" id="KW-0812">Transmembrane</keyword>
<reference evidence="14 15" key="1">
    <citation type="journal article" date="2010" name="J. Bacteriol.">
        <title>The complete genome sequence of Croceibacter atlanticus HTCC2559T.</title>
        <authorList>
            <person name="Oh H.M."/>
            <person name="Kang I."/>
            <person name="Ferriera S."/>
            <person name="Giovannoni S.J."/>
            <person name="Cho J.C."/>
        </authorList>
    </citation>
    <scope>NUCLEOTIDE SEQUENCE [LARGE SCALE GENOMIC DNA]</scope>
    <source>
        <strain evidence="15">ATCC BAA-628 / HTCC2559 / KCTC 12090</strain>
    </source>
</reference>
<dbReference type="InterPro" id="IPR012910">
    <property type="entry name" value="Plug_dom"/>
</dbReference>
<comment type="subcellular location">
    <subcellularLocation>
        <location evidence="1 10">Cell outer membrane</location>
        <topology evidence="1 10">Multi-pass membrane protein</topology>
    </subcellularLocation>
</comment>
<feature type="domain" description="TonB-dependent receptor-like beta-barrel" evidence="12">
    <location>
        <begin position="159"/>
        <end position="586"/>
    </location>
</feature>
<dbReference type="KEGG" id="cat:CA2559_12508"/>
<dbReference type="AlphaFoldDB" id="A3UAM4"/>
<protein>
    <submittedName>
        <fullName evidence="14">Putative TonB-dependent outer membrane receptor</fullName>
    </submittedName>
</protein>
<keyword evidence="2 10" id="KW-0813">Transport</keyword>
<evidence type="ECO:0000256" key="3">
    <source>
        <dbReference type="ARBA" id="ARBA00022452"/>
    </source>
</evidence>
<keyword evidence="7 10" id="KW-0472">Membrane</keyword>
<dbReference type="Pfam" id="PF00593">
    <property type="entry name" value="TonB_dep_Rec_b-barrel"/>
    <property type="match status" value="1"/>
</dbReference>
<evidence type="ECO:0000313" key="15">
    <source>
        <dbReference type="Proteomes" id="UP000002297"/>
    </source>
</evidence>
<dbReference type="Proteomes" id="UP000002297">
    <property type="component" value="Chromosome"/>
</dbReference>
<dbReference type="Pfam" id="PF07715">
    <property type="entry name" value="Plug"/>
    <property type="match status" value="1"/>
</dbReference>
<dbReference type="InterPro" id="IPR039426">
    <property type="entry name" value="TonB-dep_rcpt-like"/>
</dbReference>
<evidence type="ECO:0000256" key="8">
    <source>
        <dbReference type="ARBA" id="ARBA00023170"/>
    </source>
</evidence>
<evidence type="ECO:0000256" key="4">
    <source>
        <dbReference type="ARBA" id="ARBA00022692"/>
    </source>
</evidence>
<proteinExistence type="inferred from homology"/>
<keyword evidence="8 14" id="KW-0675">Receptor</keyword>
<dbReference type="eggNOG" id="COG4206">
    <property type="taxonomic scope" value="Bacteria"/>
</dbReference>
<dbReference type="InterPro" id="IPR000531">
    <property type="entry name" value="Beta-barrel_TonB"/>
</dbReference>
<evidence type="ECO:0000256" key="10">
    <source>
        <dbReference type="PROSITE-ProRule" id="PRU01360"/>
    </source>
</evidence>
<gene>
    <name evidence="14" type="ordered locus">CA2559_12508</name>
</gene>
<evidence type="ECO:0000256" key="9">
    <source>
        <dbReference type="ARBA" id="ARBA00023237"/>
    </source>
</evidence>
<comment type="similarity">
    <text evidence="10 11">Belongs to the TonB-dependent receptor family.</text>
</comment>
<evidence type="ECO:0000313" key="14">
    <source>
        <dbReference type="EMBL" id="EAP86860.1"/>
    </source>
</evidence>
<evidence type="ECO:0000256" key="1">
    <source>
        <dbReference type="ARBA" id="ARBA00004571"/>
    </source>
</evidence>
<accession>A3UAM4</accession>
<evidence type="ECO:0000256" key="7">
    <source>
        <dbReference type="ARBA" id="ARBA00023136"/>
    </source>
</evidence>
<evidence type="ECO:0000256" key="11">
    <source>
        <dbReference type="RuleBase" id="RU003357"/>
    </source>
</evidence>
<evidence type="ECO:0000256" key="6">
    <source>
        <dbReference type="ARBA" id="ARBA00023077"/>
    </source>
</evidence>
<dbReference type="GO" id="GO:0009279">
    <property type="term" value="C:cell outer membrane"/>
    <property type="evidence" value="ECO:0007669"/>
    <property type="project" value="UniProtKB-SubCell"/>
</dbReference>
<dbReference type="InterPro" id="IPR036942">
    <property type="entry name" value="Beta-barrel_TonB_sf"/>
</dbReference>
<dbReference type="STRING" id="216432.CA2559_12508"/>
<evidence type="ECO:0000259" key="13">
    <source>
        <dbReference type="Pfam" id="PF07715"/>
    </source>
</evidence>
<evidence type="ECO:0000256" key="5">
    <source>
        <dbReference type="ARBA" id="ARBA00022729"/>
    </source>
</evidence>
<dbReference type="PANTHER" id="PTHR30069">
    <property type="entry name" value="TONB-DEPENDENT OUTER MEMBRANE RECEPTOR"/>
    <property type="match status" value="1"/>
</dbReference>
<dbReference type="GO" id="GO:0015344">
    <property type="term" value="F:siderophore uptake transmembrane transporter activity"/>
    <property type="evidence" value="ECO:0007669"/>
    <property type="project" value="TreeGrafter"/>
</dbReference>
<keyword evidence="6 11" id="KW-0798">TonB box</keyword>
<dbReference type="SUPFAM" id="SSF56935">
    <property type="entry name" value="Porins"/>
    <property type="match status" value="1"/>
</dbReference>
<sequence>MWIFSTNAHSQLDSLQQLPEVIISDVSLTDFSTGTTTTTLRDSVFYNQATPLQQILLYNSLIYFKENGPGGVSSPSFRGTNASQTAVLWNGISINSQLNGQTDFNTISTRNYDNLVVRHGGGSIPYGSGAVGGSIHLNNTTKYNTGFKTKLLESYGSFETYEAQAKLSYGTKKFYIETALDGLQSENDFKYLNTNLRNDNGAYKTINGNLNFGFKLNKDHQLNVYHNTFLSDREFSRTLTAVTFDGYEDENTRTLLAWTAKGKAFESVTRLAHVFESYKYFPDKNVDDFYFYGKAIRYVFNNEFKYQFNTKTSLKTIADLNTTSAEGSNIEESNRDVISGAALLEHKLSKFITGTLQLKQEFSNDYESPLLYGISADYLSAFQKDNTIRQFGIGFNASKNFRAPTFNDLNWNGAGAIGNPDLLPEITYQGELNQTLKFSFGTFKLAEFISYSENLIQWLPNQQGLFMPNNIKDSRNYGIEAQFQAYYNFGSHKFTTTTGYTYVEAKDLSTNAQFIYVPKHKFIGSLGYNYKSLHLLYQFLYNGEVFTKTDNSETLGGYAVSNVNLSFKPKSKGLNWFTIQLSVNNIFNKNYQNIAFRPNPGRHYSILLTQSF</sequence>
<dbReference type="HOGENOM" id="CLU_026226_0_0_10"/>
<dbReference type="InterPro" id="IPR037066">
    <property type="entry name" value="Plug_dom_sf"/>
</dbReference>
<dbReference type="PROSITE" id="PS52016">
    <property type="entry name" value="TONB_DEPENDENT_REC_3"/>
    <property type="match status" value="1"/>
</dbReference>
<dbReference type="EMBL" id="CP002046">
    <property type="protein sequence ID" value="EAP86860.1"/>
    <property type="molecule type" value="Genomic_DNA"/>
</dbReference>